<dbReference type="Proteomes" id="UP000012249">
    <property type="component" value="Unassembled WGS sequence"/>
</dbReference>
<dbReference type="EMBL" id="AHMI02000109">
    <property type="protein sequence ID" value="EMY15185.1"/>
    <property type="molecule type" value="Genomic_DNA"/>
</dbReference>
<keyword evidence="1" id="KW-0175">Coiled coil</keyword>
<proteinExistence type="predicted"/>
<sequence>MKKQIEKSIPFLIAILFLLLQTNAMGQNNLPQSDPDILEKEANELEIKAGKAQDSVTRQRMILEIRKKRKEASELRDKLHEQELAKTPKGATFEIAIY</sequence>
<evidence type="ECO:0000313" key="3">
    <source>
        <dbReference type="Proteomes" id="UP000012249"/>
    </source>
</evidence>
<name>N1UGN6_9LEPT</name>
<evidence type="ECO:0000256" key="1">
    <source>
        <dbReference type="SAM" id="Coils"/>
    </source>
</evidence>
<gene>
    <name evidence="2" type="ORF">LEP1GSC043_1411</name>
</gene>
<organism evidence="2 3">
    <name type="scientific">Leptospira weilii str. Ecochallenge</name>
    <dbReference type="NCBI Taxonomy" id="1049986"/>
    <lineage>
        <taxon>Bacteria</taxon>
        <taxon>Pseudomonadati</taxon>
        <taxon>Spirochaetota</taxon>
        <taxon>Spirochaetia</taxon>
        <taxon>Leptospirales</taxon>
        <taxon>Leptospiraceae</taxon>
        <taxon>Leptospira</taxon>
    </lineage>
</organism>
<protein>
    <submittedName>
        <fullName evidence="2">Uncharacterized protein</fullName>
    </submittedName>
</protein>
<evidence type="ECO:0000313" key="2">
    <source>
        <dbReference type="EMBL" id="EMY15185.1"/>
    </source>
</evidence>
<comment type="caution">
    <text evidence="2">The sequence shown here is derived from an EMBL/GenBank/DDBJ whole genome shotgun (WGS) entry which is preliminary data.</text>
</comment>
<feature type="coiled-coil region" evidence="1">
    <location>
        <begin position="58"/>
        <end position="85"/>
    </location>
</feature>
<dbReference type="AlphaFoldDB" id="N1UGN6"/>
<reference evidence="2 3" key="1">
    <citation type="submission" date="2013-02" db="EMBL/GenBank/DDBJ databases">
        <authorList>
            <person name="Harkins D.M."/>
            <person name="Durkin A.S."/>
            <person name="Brinkac L.M."/>
            <person name="Haft D.H."/>
            <person name="Selengut J.D."/>
            <person name="Sanka R."/>
            <person name="DePew J."/>
            <person name="Purushe J."/>
            <person name="Haake D.A."/>
            <person name="Matsunaga J."/>
            <person name="Vinetz J.M."/>
            <person name="Sutton G.G."/>
            <person name="Nierman W.C."/>
            <person name="Fouts D.E."/>
        </authorList>
    </citation>
    <scope>NUCLEOTIDE SEQUENCE [LARGE SCALE GENOMIC DNA]</scope>
    <source>
        <strain evidence="2 3">Ecochallenge</strain>
    </source>
</reference>
<accession>N1UGN6</accession>